<dbReference type="Proteomes" id="UP001501243">
    <property type="component" value="Unassembled WGS sequence"/>
</dbReference>
<feature type="region of interest" description="Disordered" evidence="1">
    <location>
        <begin position="1"/>
        <end position="27"/>
    </location>
</feature>
<evidence type="ECO:0000313" key="2">
    <source>
        <dbReference type="EMBL" id="GAA4504001.1"/>
    </source>
</evidence>
<proteinExistence type="predicted"/>
<name>A0ABP8QM64_9BACT</name>
<reference evidence="3" key="1">
    <citation type="journal article" date="2019" name="Int. J. Syst. Evol. Microbiol.">
        <title>The Global Catalogue of Microorganisms (GCM) 10K type strain sequencing project: providing services to taxonomists for standard genome sequencing and annotation.</title>
        <authorList>
            <consortium name="The Broad Institute Genomics Platform"/>
            <consortium name="The Broad Institute Genome Sequencing Center for Infectious Disease"/>
            <person name="Wu L."/>
            <person name="Ma J."/>
        </authorList>
    </citation>
    <scope>NUCLEOTIDE SEQUENCE [LARGE SCALE GENOMIC DNA]</scope>
    <source>
        <strain evidence="3">JCM 17841</strain>
    </source>
</reference>
<accession>A0ABP8QM64</accession>
<feature type="compositionally biased region" description="Basic and acidic residues" evidence="1">
    <location>
        <begin position="56"/>
        <end position="68"/>
    </location>
</feature>
<protein>
    <submittedName>
        <fullName evidence="2">Uncharacterized protein</fullName>
    </submittedName>
</protein>
<organism evidence="2 3">
    <name type="scientific">Hymenobacter ginsengisoli</name>
    <dbReference type="NCBI Taxonomy" id="1051626"/>
    <lineage>
        <taxon>Bacteria</taxon>
        <taxon>Pseudomonadati</taxon>
        <taxon>Bacteroidota</taxon>
        <taxon>Cytophagia</taxon>
        <taxon>Cytophagales</taxon>
        <taxon>Hymenobacteraceae</taxon>
        <taxon>Hymenobacter</taxon>
    </lineage>
</organism>
<gene>
    <name evidence="2" type="ORF">GCM10023172_29750</name>
</gene>
<comment type="caution">
    <text evidence="2">The sequence shown here is derived from an EMBL/GenBank/DDBJ whole genome shotgun (WGS) entry which is preliminary data.</text>
</comment>
<evidence type="ECO:0000256" key="1">
    <source>
        <dbReference type="SAM" id="MobiDB-lite"/>
    </source>
</evidence>
<feature type="region of interest" description="Disordered" evidence="1">
    <location>
        <begin position="56"/>
        <end position="94"/>
    </location>
</feature>
<sequence length="94" mass="10044">MGARGGASGQQRRQGTGKPPAGRARKRICKEAENQHELNFQAKIQSKTLPGFLAKAENHAGAEAESRRASAATRGSRAGHRLSFSARPPRALNL</sequence>
<evidence type="ECO:0000313" key="3">
    <source>
        <dbReference type="Proteomes" id="UP001501243"/>
    </source>
</evidence>
<keyword evidence="3" id="KW-1185">Reference proteome</keyword>
<dbReference type="EMBL" id="BAABGQ010000006">
    <property type="protein sequence ID" value="GAA4504001.1"/>
    <property type="molecule type" value="Genomic_DNA"/>
</dbReference>